<gene>
    <name evidence="3" type="primary">CSON003078</name>
</gene>
<reference evidence="3" key="1">
    <citation type="submission" date="2018-07" db="EMBL/GenBank/DDBJ databases">
        <authorList>
            <person name="Quirk P.G."/>
            <person name="Krulwich T.A."/>
        </authorList>
    </citation>
    <scope>NUCLEOTIDE SEQUENCE</scope>
</reference>
<dbReference type="OMA" id="WAVAMPS"/>
<dbReference type="Gene3D" id="3.40.50.1820">
    <property type="entry name" value="alpha/beta hydrolase"/>
    <property type="match status" value="1"/>
</dbReference>
<dbReference type="AlphaFoldDB" id="A0A336LVA8"/>
<proteinExistence type="predicted"/>
<dbReference type="InterPro" id="IPR029058">
    <property type="entry name" value="AB_hydrolase_fold"/>
</dbReference>
<dbReference type="SUPFAM" id="SSF53474">
    <property type="entry name" value="alpha/beta-Hydrolases"/>
    <property type="match status" value="1"/>
</dbReference>
<evidence type="ECO:0000259" key="2">
    <source>
        <dbReference type="Pfam" id="PF20434"/>
    </source>
</evidence>
<dbReference type="VEuPathDB" id="VectorBase:CSON003078"/>
<evidence type="ECO:0000256" key="1">
    <source>
        <dbReference type="ARBA" id="ARBA00022801"/>
    </source>
</evidence>
<dbReference type="PANTHER" id="PTHR48081">
    <property type="entry name" value="AB HYDROLASE SUPERFAMILY PROTEIN C4A8.06C"/>
    <property type="match status" value="1"/>
</dbReference>
<dbReference type="EMBL" id="UFQT01000152">
    <property type="protein sequence ID" value="SSX20941.1"/>
    <property type="molecule type" value="Genomic_DNA"/>
</dbReference>
<sequence length="308" mass="35112">MSHNFTETEIENLNFEYSPSCHTKRYKSAEEAIQGHIAVIESETFKVRNESGFLIDLDVKYGDEDDEVLDVYYKESTAKDAPLFVYVHGGYWQMLTKDTSAYCVAPLVNAGYHVLIVNYSLCPKVPLTQIITQIKNCIKFILKYASEHNSKSVSFAGHSAGAHLIISALSDASFWNSLDLNVRELLKQIYLISGVYDLTELRYTTAVNNNNLLGLNDSNIKEVSPLYSNYSHLKSTNANGIQFNVYVGEYDSNTFQKQSQDISIRLIRDINESVSYCLLKNLDHFNIVEDLRFPDYCMTKNIIHDIKF</sequence>
<organism evidence="3">
    <name type="scientific">Culicoides sonorensis</name>
    <name type="common">Biting midge</name>
    <dbReference type="NCBI Taxonomy" id="179676"/>
    <lineage>
        <taxon>Eukaryota</taxon>
        <taxon>Metazoa</taxon>
        <taxon>Ecdysozoa</taxon>
        <taxon>Arthropoda</taxon>
        <taxon>Hexapoda</taxon>
        <taxon>Insecta</taxon>
        <taxon>Pterygota</taxon>
        <taxon>Neoptera</taxon>
        <taxon>Endopterygota</taxon>
        <taxon>Diptera</taxon>
        <taxon>Nematocera</taxon>
        <taxon>Chironomoidea</taxon>
        <taxon>Ceratopogonidae</taxon>
        <taxon>Ceratopogoninae</taxon>
        <taxon>Culicoides</taxon>
        <taxon>Monoculicoides</taxon>
    </lineage>
</organism>
<name>A0A336LVA8_CULSO</name>
<dbReference type="Pfam" id="PF20434">
    <property type="entry name" value="BD-FAE"/>
    <property type="match status" value="1"/>
</dbReference>
<protein>
    <submittedName>
        <fullName evidence="3">CSON003078 protein</fullName>
    </submittedName>
</protein>
<dbReference type="InterPro" id="IPR050300">
    <property type="entry name" value="GDXG_lipolytic_enzyme"/>
</dbReference>
<feature type="domain" description="BD-FAE-like" evidence="2">
    <location>
        <begin position="69"/>
        <end position="263"/>
    </location>
</feature>
<keyword evidence="1" id="KW-0378">Hydrolase</keyword>
<accession>A0A336LVA8</accession>
<evidence type="ECO:0000313" key="3">
    <source>
        <dbReference type="EMBL" id="SSX20941.1"/>
    </source>
</evidence>
<dbReference type="GO" id="GO:0004061">
    <property type="term" value="F:arylformamidase activity"/>
    <property type="evidence" value="ECO:0007669"/>
    <property type="project" value="TreeGrafter"/>
</dbReference>
<dbReference type="PANTHER" id="PTHR48081:SF33">
    <property type="entry name" value="KYNURENINE FORMAMIDASE"/>
    <property type="match status" value="1"/>
</dbReference>
<dbReference type="InterPro" id="IPR049492">
    <property type="entry name" value="BD-FAE-like_dom"/>
</dbReference>